<dbReference type="PANTHER" id="PTHR13504">
    <property type="entry name" value="FIDO DOMAIN-CONTAINING PROTEIN DDB_G0283145"/>
    <property type="match status" value="1"/>
</dbReference>
<keyword evidence="5" id="KW-1185">Reference proteome</keyword>
<accession>A0A1W2EWJ6</accession>
<proteinExistence type="predicted"/>
<evidence type="ECO:0000256" key="2">
    <source>
        <dbReference type="PIRSR" id="PIRSR640198-3"/>
    </source>
</evidence>
<evidence type="ECO:0000313" key="5">
    <source>
        <dbReference type="Proteomes" id="UP000192418"/>
    </source>
</evidence>
<evidence type="ECO:0000256" key="1">
    <source>
        <dbReference type="PIRSR" id="PIRSR640198-2"/>
    </source>
</evidence>
<dbReference type="InterPro" id="IPR040198">
    <property type="entry name" value="Fido_containing"/>
</dbReference>
<gene>
    <name evidence="4" type="ORF">SAMN02746065_1506</name>
</gene>
<keyword evidence="1" id="KW-0547">Nucleotide-binding</keyword>
<reference evidence="4 5" key="1">
    <citation type="submission" date="2017-04" db="EMBL/GenBank/DDBJ databases">
        <authorList>
            <person name="Afonso C.L."/>
            <person name="Miller P.J."/>
            <person name="Scott M.A."/>
            <person name="Spackman E."/>
            <person name="Goraichik I."/>
            <person name="Dimitrov K.M."/>
            <person name="Suarez D.L."/>
            <person name="Swayne D.E."/>
        </authorList>
    </citation>
    <scope>NUCLEOTIDE SEQUENCE [LARGE SCALE GENOMIC DNA]</scope>
    <source>
        <strain evidence="4 5">DSM 3385</strain>
    </source>
</reference>
<evidence type="ECO:0000313" key="4">
    <source>
        <dbReference type="EMBL" id="SMD13596.1"/>
    </source>
</evidence>
<organism evidence="4 5">
    <name type="scientific">Desulfocicer vacuolatum DSM 3385</name>
    <dbReference type="NCBI Taxonomy" id="1121400"/>
    <lineage>
        <taxon>Bacteria</taxon>
        <taxon>Pseudomonadati</taxon>
        <taxon>Thermodesulfobacteriota</taxon>
        <taxon>Desulfobacteria</taxon>
        <taxon>Desulfobacterales</taxon>
        <taxon>Desulfobacteraceae</taxon>
        <taxon>Desulfocicer</taxon>
    </lineage>
</organism>
<dbReference type="InterPro" id="IPR036597">
    <property type="entry name" value="Fido-like_dom_sf"/>
</dbReference>
<keyword evidence="1" id="KW-0067">ATP-binding</keyword>
<feature type="site" description="Important for autoinhibition of adenylyltransferase activity" evidence="2">
    <location>
        <position position="181"/>
    </location>
</feature>
<dbReference type="PANTHER" id="PTHR13504:SF38">
    <property type="entry name" value="FIDO DOMAIN-CONTAINING PROTEIN"/>
    <property type="match status" value="1"/>
</dbReference>
<dbReference type="GO" id="GO:0005524">
    <property type="term" value="F:ATP binding"/>
    <property type="evidence" value="ECO:0007669"/>
    <property type="project" value="UniProtKB-KW"/>
</dbReference>
<name>A0A1W2EWJ6_9BACT</name>
<dbReference type="InterPro" id="IPR003812">
    <property type="entry name" value="Fido"/>
</dbReference>
<dbReference type="EMBL" id="FWXY01000050">
    <property type="protein sequence ID" value="SMD13596.1"/>
    <property type="molecule type" value="Genomic_DNA"/>
</dbReference>
<feature type="domain" description="Fido" evidence="3">
    <location>
        <begin position="230"/>
        <end position="370"/>
    </location>
</feature>
<feature type="binding site" evidence="1">
    <location>
        <begin position="313"/>
        <end position="320"/>
    </location>
    <ligand>
        <name>ATP</name>
        <dbReference type="ChEBI" id="CHEBI:30616"/>
    </ligand>
</feature>
<protein>
    <submittedName>
        <fullName evidence="4">Fic/DOC family protein</fullName>
    </submittedName>
</protein>
<dbReference type="AlphaFoldDB" id="A0A1W2EWJ6"/>
<sequence>MCHIVIMPKYIPQNELDDVLKAVGQFPEGASIKDISIVMEKLSRRTLQRRLSNLVGQKKLVLKGRGRSSRYVVKARAGLDAKLPTLKLESHGEVYIPVSQEGEKIKQVVRQPIQNRQPVGYNQRFIDEYIPNKTSYLSLEIRQRLFEKGQSSDGHRPAGTYARKVFNRVLIDLSWNSSRLEGNTYSLLETDRLLEFGEVAEGKQAIESQMILNHKAAIELLVEQAQEVGFNSYTICNLHALLSDNLLADSRACGKLRAIPVGISGTVYIPLEVPQRIEESFSQVLEKATAIENPFEQAFFAMVQLPYLQPFEDVNKRVSRLSANIPLIRDNLCPLSFVDVPEQAYVDGLMGVYELNRVELLRDVFIWAYERSCDRYSAVRSSLGEPDPFRLRHRATIFNVVNNVVGDGMNKKMAVSYIKECAIEKIESKERERFVEVVETELIGLHEGNIARYRLRPSEYEDWKIKWSVQ</sequence>
<dbReference type="Gene3D" id="1.10.3290.10">
    <property type="entry name" value="Fido-like domain"/>
    <property type="match status" value="1"/>
</dbReference>
<dbReference type="SUPFAM" id="SSF140931">
    <property type="entry name" value="Fic-like"/>
    <property type="match status" value="1"/>
</dbReference>
<dbReference type="Pfam" id="PF02661">
    <property type="entry name" value="Fic"/>
    <property type="match status" value="1"/>
</dbReference>
<dbReference type="STRING" id="1121400.SAMN02746065_1506"/>
<dbReference type="Proteomes" id="UP000192418">
    <property type="component" value="Unassembled WGS sequence"/>
</dbReference>
<dbReference type="PROSITE" id="PS51459">
    <property type="entry name" value="FIDO"/>
    <property type="match status" value="1"/>
</dbReference>
<evidence type="ECO:0000259" key="3">
    <source>
        <dbReference type="PROSITE" id="PS51459"/>
    </source>
</evidence>